<evidence type="ECO:0000313" key="2">
    <source>
        <dbReference type="EMBL" id="REG86389.1"/>
    </source>
</evidence>
<protein>
    <submittedName>
        <fullName evidence="2">RES domain-containing protein</fullName>
    </submittedName>
</protein>
<evidence type="ECO:0000259" key="1">
    <source>
        <dbReference type="SMART" id="SM00953"/>
    </source>
</evidence>
<comment type="caution">
    <text evidence="2">The sequence shown here is derived from an EMBL/GenBank/DDBJ whole genome shotgun (WGS) entry which is preliminary data.</text>
</comment>
<dbReference type="SMART" id="SM00953">
    <property type="entry name" value="RES"/>
    <property type="match status" value="1"/>
</dbReference>
<gene>
    <name evidence="2" type="ORF">C8N25_11293</name>
</gene>
<proteinExistence type="predicted"/>
<dbReference type="Proteomes" id="UP000256405">
    <property type="component" value="Unassembled WGS sequence"/>
</dbReference>
<dbReference type="OrthoDB" id="9789501at2"/>
<feature type="domain" description="RES" evidence="1">
    <location>
        <begin position="13"/>
        <end position="139"/>
    </location>
</feature>
<sequence>MKSYRIATNQYNDTSGEGARLYGGRWNLPGSPAIYAGSSLSSSLLERLTIDPELFSSERYVLYSVMEIIIPNDLIFTPEEQDLPINWNSIPSVSSSQKYGSDLLNSGILCFAVPSVVDSSSLNYVINTLSDNFNLLEFKVYSLELDKRIVR</sequence>
<accession>A0A3E0DS70</accession>
<dbReference type="InterPro" id="IPR014914">
    <property type="entry name" value="RES_dom"/>
</dbReference>
<organism evidence="2 3">
    <name type="scientific">Algoriphagus antarcticus</name>
    <dbReference type="NCBI Taxonomy" id="238540"/>
    <lineage>
        <taxon>Bacteria</taxon>
        <taxon>Pseudomonadati</taxon>
        <taxon>Bacteroidota</taxon>
        <taxon>Cytophagia</taxon>
        <taxon>Cytophagales</taxon>
        <taxon>Cyclobacteriaceae</taxon>
        <taxon>Algoriphagus</taxon>
    </lineage>
</organism>
<dbReference type="RefSeq" id="WP_086541176.1">
    <property type="nucleotide sequence ID" value="NZ_MSSW01000019.1"/>
</dbReference>
<reference evidence="2 3" key="1">
    <citation type="submission" date="2018-08" db="EMBL/GenBank/DDBJ databases">
        <title>Genomic Encyclopedia of Archaeal and Bacterial Type Strains, Phase II (KMG-II): from individual species to whole genera.</title>
        <authorList>
            <person name="Goeker M."/>
        </authorList>
    </citation>
    <scope>NUCLEOTIDE SEQUENCE [LARGE SCALE GENOMIC DNA]</scope>
    <source>
        <strain evidence="2 3">DSM 15986</strain>
    </source>
</reference>
<name>A0A3E0DS70_9BACT</name>
<dbReference type="EMBL" id="QUNF01000012">
    <property type="protein sequence ID" value="REG86389.1"/>
    <property type="molecule type" value="Genomic_DNA"/>
</dbReference>
<evidence type="ECO:0000313" key="3">
    <source>
        <dbReference type="Proteomes" id="UP000256405"/>
    </source>
</evidence>
<keyword evidence="3" id="KW-1185">Reference proteome</keyword>
<dbReference type="AlphaFoldDB" id="A0A3E0DS70"/>
<dbReference type="Pfam" id="PF08808">
    <property type="entry name" value="RES"/>
    <property type="match status" value="1"/>
</dbReference>